<proteinExistence type="inferred from homology"/>
<evidence type="ECO:0000313" key="3">
    <source>
        <dbReference type="EMBL" id="AHB99433.1"/>
    </source>
</evidence>
<organism evidence="3 4">
    <name type="scientific">Mycoplasmoides gallisepticum S6</name>
    <dbReference type="NCBI Taxonomy" id="1006581"/>
    <lineage>
        <taxon>Bacteria</taxon>
        <taxon>Bacillati</taxon>
        <taxon>Mycoplasmatota</taxon>
        <taxon>Mycoplasmoidales</taxon>
        <taxon>Mycoplasmoidaceae</taxon>
        <taxon>Mycoplasmoides</taxon>
    </lineage>
</organism>
<dbReference type="PANTHER" id="PTHR33515">
    <property type="entry name" value="RIBOSOME-BINDING FACTOR A, CHLOROPLASTIC-RELATED"/>
    <property type="match status" value="1"/>
</dbReference>
<dbReference type="Gene3D" id="3.30.300.20">
    <property type="match status" value="1"/>
</dbReference>
<dbReference type="InterPro" id="IPR015946">
    <property type="entry name" value="KH_dom-like_a/b"/>
</dbReference>
<dbReference type="HOGENOM" id="CLU_089475_3_2_14"/>
<dbReference type="SUPFAM" id="SSF89919">
    <property type="entry name" value="Ribosome-binding factor A, RbfA"/>
    <property type="match status" value="1"/>
</dbReference>
<name>A0A0F6CK11_MYCGL</name>
<dbReference type="Pfam" id="PF02033">
    <property type="entry name" value="RBFA"/>
    <property type="match status" value="1"/>
</dbReference>
<comment type="subcellular location">
    <subcellularLocation>
        <location evidence="2">Cytoplasm</location>
    </subcellularLocation>
</comment>
<dbReference type="HAMAP" id="MF_00003">
    <property type="entry name" value="RbfA"/>
    <property type="match status" value="1"/>
</dbReference>
<dbReference type="GO" id="GO:0030490">
    <property type="term" value="P:maturation of SSU-rRNA"/>
    <property type="evidence" value="ECO:0007669"/>
    <property type="project" value="UniProtKB-UniRule"/>
</dbReference>
<comment type="function">
    <text evidence="2">One of several proteins that assist in the late maturation steps of the functional core of the 30S ribosomal subunit. Associates with free 30S ribosomal subunits (but not with 30S subunits that are part of 70S ribosomes or polysomes). Required for efficient processing of 16S rRNA. May interact with the 5'-terminal helix region of 16S rRNA.</text>
</comment>
<keyword evidence="2" id="KW-0963">Cytoplasm</keyword>
<evidence type="ECO:0000313" key="4">
    <source>
        <dbReference type="Proteomes" id="UP000018735"/>
    </source>
</evidence>
<evidence type="ECO:0000256" key="1">
    <source>
        <dbReference type="ARBA" id="ARBA00022517"/>
    </source>
</evidence>
<dbReference type="Proteomes" id="UP000018735">
    <property type="component" value="Chromosome"/>
</dbReference>
<dbReference type="PROSITE" id="PS01319">
    <property type="entry name" value="RBFA"/>
    <property type="match status" value="1"/>
</dbReference>
<gene>
    <name evidence="2 3" type="primary">rbfA</name>
    <name evidence="3" type="ORF">GCW_00620</name>
</gene>
<dbReference type="GO" id="GO:0005829">
    <property type="term" value="C:cytosol"/>
    <property type="evidence" value="ECO:0007669"/>
    <property type="project" value="TreeGrafter"/>
</dbReference>
<protein>
    <recommendedName>
        <fullName evidence="2">Ribosome-binding factor A</fullName>
    </recommendedName>
</protein>
<dbReference type="KEGG" id="mgz:GCW_00620"/>
<dbReference type="GO" id="GO:0043024">
    <property type="term" value="F:ribosomal small subunit binding"/>
    <property type="evidence" value="ECO:0007669"/>
    <property type="project" value="TreeGrafter"/>
</dbReference>
<dbReference type="InterPro" id="IPR023799">
    <property type="entry name" value="RbfA_dom_sf"/>
</dbReference>
<accession>A0A0F6CK11</accession>
<sequence>MSKIKTLRLEATIHRLLSQAISTEINNSLIKTSVITAIKLSDDKSVAKIYIDCLIPNNIAKTLQAYKDATGVFRHVLSKHLTIRRIPQLVFYYDDSISKGAKIDQILAEIKQEKKENHE</sequence>
<dbReference type="EMBL" id="CP006916">
    <property type="protein sequence ID" value="AHB99433.1"/>
    <property type="molecule type" value="Genomic_DNA"/>
</dbReference>
<dbReference type="InterPro" id="IPR020053">
    <property type="entry name" value="Ribosome-bd_factorA_CS"/>
</dbReference>
<keyword evidence="1 2" id="KW-0690">Ribosome biogenesis</keyword>
<dbReference type="AlphaFoldDB" id="A0A0F6CK11"/>
<comment type="subunit">
    <text evidence="2">Monomer. Binds 30S ribosomal subunits, but not 50S ribosomal subunits or 70S ribosomes.</text>
</comment>
<evidence type="ECO:0000256" key="2">
    <source>
        <dbReference type="HAMAP-Rule" id="MF_00003"/>
    </source>
</evidence>
<dbReference type="InterPro" id="IPR000238">
    <property type="entry name" value="RbfA"/>
</dbReference>
<dbReference type="PANTHER" id="PTHR33515:SF1">
    <property type="entry name" value="RIBOSOME-BINDING FACTOR A, CHLOROPLASTIC-RELATED"/>
    <property type="match status" value="1"/>
</dbReference>
<dbReference type="RefSeq" id="WP_011883801.1">
    <property type="nucleotide sequence ID" value="NC_023030.2"/>
</dbReference>
<dbReference type="NCBIfam" id="TIGR00082">
    <property type="entry name" value="rbfA"/>
    <property type="match status" value="1"/>
</dbReference>
<dbReference type="eggNOG" id="COG0858">
    <property type="taxonomic scope" value="Bacteria"/>
</dbReference>
<comment type="similarity">
    <text evidence="2">Belongs to the RbfA family.</text>
</comment>
<reference evidence="3 4" key="1">
    <citation type="journal article" date="2011" name="PLoS ONE">
        <title>Core proteome of the minimal cell: comparative proteomics of three mollicute species.</title>
        <authorList>
            <person name="Fisunov G.Y."/>
            <person name="Alexeev D.G."/>
            <person name="Bazaleev N.A."/>
            <person name="Ladygina V.G."/>
            <person name="Galyamina M.A."/>
            <person name="Kondratov I.G."/>
            <person name="Zhukova N.A."/>
            <person name="Serebryakova M.V."/>
            <person name="Demina I.A."/>
            <person name="Govorun V.M."/>
        </authorList>
    </citation>
    <scope>NUCLEOTIDE SEQUENCE [LARGE SCALE GENOMIC DNA]</scope>
    <source>
        <strain evidence="3 4">S6</strain>
    </source>
</reference>